<protein>
    <submittedName>
        <fullName evidence="2">Uncharacterized protein</fullName>
    </submittedName>
</protein>
<comment type="caution">
    <text evidence="2">The sequence shown here is derived from an EMBL/GenBank/DDBJ whole genome shotgun (WGS) entry which is preliminary data.</text>
</comment>
<evidence type="ECO:0000313" key="2">
    <source>
        <dbReference type="EMBL" id="GBO15751.1"/>
    </source>
</evidence>
<evidence type="ECO:0000313" key="1">
    <source>
        <dbReference type="EMBL" id="GBO15745.1"/>
    </source>
</evidence>
<accession>A0A4Y2UU83</accession>
<name>A0A4Y2UU83_ARAVE</name>
<evidence type="ECO:0000313" key="3">
    <source>
        <dbReference type="Proteomes" id="UP000499080"/>
    </source>
</evidence>
<proteinExistence type="predicted"/>
<dbReference type="EMBL" id="BGPR01039727">
    <property type="protein sequence ID" value="GBO15745.1"/>
    <property type="molecule type" value="Genomic_DNA"/>
</dbReference>
<sequence length="107" mass="12446">MTHQILWSDIRGTDFETSPRSRGLIRVPVQKSEERAPKRKEIFTILPELSCQSNHFFLPFMLQLWCHGQLPGPQATSALSKLPHNTSRIFHHNECNMHNSTYMKDLC</sequence>
<dbReference type="AlphaFoldDB" id="A0A4Y2UU83"/>
<dbReference type="EMBL" id="BGPR01039729">
    <property type="protein sequence ID" value="GBO15751.1"/>
    <property type="molecule type" value="Genomic_DNA"/>
</dbReference>
<dbReference type="Proteomes" id="UP000499080">
    <property type="component" value="Unassembled WGS sequence"/>
</dbReference>
<reference evidence="2 3" key="1">
    <citation type="journal article" date="2019" name="Sci. Rep.">
        <title>Orb-weaving spider Araneus ventricosus genome elucidates the spidroin gene catalogue.</title>
        <authorList>
            <person name="Kono N."/>
            <person name="Nakamura H."/>
            <person name="Ohtoshi R."/>
            <person name="Moran D.A.P."/>
            <person name="Shinohara A."/>
            <person name="Yoshida Y."/>
            <person name="Fujiwara M."/>
            <person name="Mori M."/>
            <person name="Tomita M."/>
            <person name="Arakawa K."/>
        </authorList>
    </citation>
    <scope>NUCLEOTIDE SEQUENCE [LARGE SCALE GENOMIC DNA]</scope>
</reference>
<gene>
    <name evidence="1" type="ORF">AVEN_112740_1</name>
    <name evidence="2" type="ORF">AVEN_42368_1</name>
</gene>
<keyword evidence="3" id="KW-1185">Reference proteome</keyword>
<organism evidence="2 3">
    <name type="scientific">Araneus ventricosus</name>
    <name type="common">Orbweaver spider</name>
    <name type="synonym">Epeira ventricosa</name>
    <dbReference type="NCBI Taxonomy" id="182803"/>
    <lineage>
        <taxon>Eukaryota</taxon>
        <taxon>Metazoa</taxon>
        <taxon>Ecdysozoa</taxon>
        <taxon>Arthropoda</taxon>
        <taxon>Chelicerata</taxon>
        <taxon>Arachnida</taxon>
        <taxon>Araneae</taxon>
        <taxon>Araneomorphae</taxon>
        <taxon>Entelegynae</taxon>
        <taxon>Araneoidea</taxon>
        <taxon>Araneidae</taxon>
        <taxon>Araneus</taxon>
    </lineage>
</organism>